<keyword evidence="3" id="KW-0633">Potassium transport</keyword>
<evidence type="ECO:0000256" key="1">
    <source>
        <dbReference type="ARBA" id="ARBA00004141"/>
    </source>
</evidence>
<dbReference type="EMBL" id="LRBS01000060">
    <property type="protein sequence ID" value="OII76495.1"/>
    <property type="molecule type" value="Genomic_DNA"/>
</dbReference>
<keyword evidence="7 12" id="KW-1133">Transmembrane helix</keyword>
<feature type="region of interest" description="Disordered" evidence="11">
    <location>
        <begin position="1198"/>
        <end position="1227"/>
    </location>
</feature>
<evidence type="ECO:0000313" key="15">
    <source>
        <dbReference type="Proteomes" id="UP000186804"/>
    </source>
</evidence>
<dbReference type="VEuPathDB" id="CryptoDB:cand_001420"/>
<feature type="transmembrane region" description="Helical" evidence="12">
    <location>
        <begin position="510"/>
        <end position="532"/>
    </location>
</feature>
<feature type="transmembrane region" description="Helical" evidence="12">
    <location>
        <begin position="566"/>
        <end position="583"/>
    </location>
</feature>
<evidence type="ECO:0000256" key="6">
    <source>
        <dbReference type="ARBA" id="ARBA00022958"/>
    </source>
</evidence>
<dbReference type="PANTHER" id="PTHR10027">
    <property type="entry name" value="CALCIUM-ACTIVATED POTASSIUM CHANNEL ALPHA CHAIN"/>
    <property type="match status" value="1"/>
</dbReference>
<evidence type="ECO:0000256" key="8">
    <source>
        <dbReference type="ARBA" id="ARBA00023065"/>
    </source>
</evidence>
<feature type="transmembrane region" description="Helical" evidence="12">
    <location>
        <begin position="361"/>
        <end position="383"/>
    </location>
</feature>
<feature type="transmembrane region" description="Helical" evidence="12">
    <location>
        <begin position="33"/>
        <end position="58"/>
    </location>
</feature>
<evidence type="ECO:0000256" key="7">
    <source>
        <dbReference type="ARBA" id="ARBA00022989"/>
    </source>
</evidence>
<comment type="caution">
    <text evidence="14">The sequence shown here is derived from an EMBL/GenBank/DDBJ whole genome shotgun (WGS) entry which is preliminary data.</text>
</comment>
<keyword evidence="4 12" id="KW-0812">Transmembrane</keyword>
<protein>
    <recommendedName>
        <fullName evidence="13">Potassium channel domain-containing protein</fullName>
    </recommendedName>
</protein>
<feature type="transmembrane region" description="Helical" evidence="12">
    <location>
        <begin position="7"/>
        <end position="27"/>
    </location>
</feature>
<dbReference type="Gene3D" id="1.10.287.70">
    <property type="match status" value="1"/>
</dbReference>
<name>A0A1J4MR11_9CRYT</name>
<evidence type="ECO:0000256" key="11">
    <source>
        <dbReference type="SAM" id="MobiDB-lite"/>
    </source>
</evidence>
<accession>A0A1J4MR11</accession>
<keyword evidence="2" id="KW-0813">Transport</keyword>
<reference evidence="14 15" key="1">
    <citation type="submission" date="2016-10" db="EMBL/GenBank/DDBJ databases">
        <title>Reductive evolution of mitochondrial metabolism and differential evolution of invasion-related proteins in Cryptosporidium.</title>
        <authorList>
            <person name="Liu S."/>
            <person name="Roellig D.M."/>
            <person name="Guo Y."/>
            <person name="Li N."/>
            <person name="Frace M.A."/>
            <person name="Tang K."/>
            <person name="Zhang L."/>
            <person name="Feng Y."/>
            <person name="Xiao L."/>
        </authorList>
    </citation>
    <scope>NUCLEOTIDE SEQUENCE [LARGE SCALE GENOMIC DNA]</scope>
    <source>
        <strain evidence="14">30847</strain>
    </source>
</reference>
<evidence type="ECO:0000256" key="4">
    <source>
        <dbReference type="ARBA" id="ARBA00022692"/>
    </source>
</evidence>
<feature type="transmembrane region" description="Helical" evidence="12">
    <location>
        <begin position="473"/>
        <end position="489"/>
    </location>
</feature>
<dbReference type="Proteomes" id="UP000186804">
    <property type="component" value="Unassembled WGS sequence"/>
</dbReference>
<keyword evidence="9 12" id="KW-0472">Membrane</keyword>
<evidence type="ECO:0000256" key="2">
    <source>
        <dbReference type="ARBA" id="ARBA00022448"/>
    </source>
</evidence>
<gene>
    <name evidence="14" type="ORF">cand_001420</name>
</gene>
<dbReference type="SUPFAM" id="SSF81324">
    <property type="entry name" value="Voltage-gated potassium channels"/>
    <property type="match status" value="1"/>
</dbReference>
<dbReference type="InterPro" id="IPR013099">
    <property type="entry name" value="K_chnl_dom"/>
</dbReference>
<keyword evidence="10" id="KW-0407">Ion channel</keyword>
<evidence type="ECO:0000256" key="10">
    <source>
        <dbReference type="ARBA" id="ARBA00023303"/>
    </source>
</evidence>
<dbReference type="GeneID" id="92364327"/>
<feature type="domain" description="Potassium channel" evidence="13">
    <location>
        <begin position="519"/>
        <end position="594"/>
    </location>
</feature>
<dbReference type="RefSeq" id="XP_067068341.1">
    <property type="nucleotide sequence ID" value="XM_067210390.1"/>
</dbReference>
<dbReference type="GO" id="GO:0016020">
    <property type="term" value="C:membrane"/>
    <property type="evidence" value="ECO:0007669"/>
    <property type="project" value="UniProtKB-SubCell"/>
</dbReference>
<evidence type="ECO:0000256" key="3">
    <source>
        <dbReference type="ARBA" id="ARBA00022538"/>
    </source>
</evidence>
<keyword evidence="8" id="KW-0406">Ion transport</keyword>
<evidence type="ECO:0000259" key="13">
    <source>
        <dbReference type="Pfam" id="PF07885"/>
    </source>
</evidence>
<evidence type="ECO:0000313" key="14">
    <source>
        <dbReference type="EMBL" id="OII76495.1"/>
    </source>
</evidence>
<comment type="subcellular location">
    <subcellularLocation>
        <location evidence="1">Membrane</location>
        <topology evidence="1">Multi-pass membrane protein</topology>
    </subcellularLocation>
</comment>
<evidence type="ECO:0000256" key="9">
    <source>
        <dbReference type="ARBA" id="ARBA00023136"/>
    </source>
</evidence>
<evidence type="ECO:0000256" key="12">
    <source>
        <dbReference type="SAM" id="Phobius"/>
    </source>
</evidence>
<dbReference type="OrthoDB" id="433309at2759"/>
<keyword evidence="15" id="KW-1185">Reference proteome</keyword>
<evidence type="ECO:0000256" key="5">
    <source>
        <dbReference type="ARBA" id="ARBA00022826"/>
    </source>
</evidence>
<dbReference type="Pfam" id="PF07885">
    <property type="entry name" value="Ion_trans_2"/>
    <property type="match status" value="1"/>
</dbReference>
<dbReference type="GO" id="GO:0005267">
    <property type="term" value="F:potassium channel activity"/>
    <property type="evidence" value="ECO:0007669"/>
    <property type="project" value="UniProtKB-KW"/>
</dbReference>
<keyword evidence="5" id="KW-0631">Potassium channel</keyword>
<sequence>MGSYSLSLIACILISYSITIIVCHGFLFPNITALYSLLIFLALYSSTLIFVGICHELSRPYMAIRKIRRIIICVKRKFRKYRRRRHTKAHGILPSINYNNQPLKATDSILSNLESTEKYESDFSKERYFVKIADMEEGNNDLLKGREQVINGLNSVKFKDTINPESKHEESIIHLQDKESSQSQPGKINNLVPENGINNSIFSDNISNDFVSGDMNEGVIEFSHLTNLGEFKFRKTGNSKNLVSYKVTEPYLEVTHKVIKSNSDIEDKQETIKIMSKYSKEDLSWVDYLKYKISSLKVFSFFATKKNTFRSADFVSTDLGEQKPISTISTLRYLVKLVSDLYSRIVRGFDKIFVRYASRHLSINLSIVVVFMINLTWALLWTADTQYLYRQNPFEEWRLRSSNFHIELIEQSFLWFADILLFFKAIIETSHHRRGLRRLFSFKCVLSSETFAPLFELVTTSPFLIIIKTATGWSATTTLYTLGFLRYFRLLNIKPVLDIILYWSSEIMRIGIVIVWTILIVLVGFSGAMMIIESPYPNFTTLFDYLYFTIITISTVGYGDFAPHYFLSRFICIVLILFTLIYIPNQISNLVQLTQAPPDTLGGGMITSYQSGLFDKEHVQTLLILVCGSPSVKHLSYLILELDTLATAQNENKESRVSKDSIRHQPLVILFTTDDLRRYGSLVKKCEQSFNTQLYVKRLRDFETLREDLEKVKGIVEALYIWSDSITPCSSEKYKSEFFSQIDAESNFLRCIQNIQVSMSDAFLKDKLTIMRWYAIRKFLTSPSHEEYGYKKKPLKENKLSFFESKSSQIKLKKNQFYPVLLFNVKIEDYQRETYTSHSNFINVKTANFLRGSMLTNRPLLQAPSHPEDIKRYLKFLSTLAHSQNNSEILDLYKPTMASSYIPVYVSEIRSRLLAKSALCPGFSSLACNMYHAVNLADDENCQESLLTSLKNSLEQYGGVNIQNQLYYDSDFELDEYEEEDTERSGLSAVELLTHDYLQGSSAELLEVAVPVYLSQMQFMQVSAFLFREFSIYCIGITVQVNEETSINILDNNENEEETEETGESSLVLSDGYISTEEDFHFTLDMSNSFKDSESSLQNENVIDTTRRKVLFNPYDYIFGKSYICGDILINAESNVCLLVLSKSRQIETIFNQEVPTIRKYKNPMQFQLSQTLNYLGICQHSKCNKFLDVPSWKVKISKPHSGKRSTQEDMPPSNKSIDKNLTNEDPTSTKYATGHISFSDNNERFEHTISNLDSNVNKINSSFEELSKPLEKCTEQFYTDNLNKRKIIIGVPPMPTPRFDVFSVYSLIKTTDMVRPSEINGYIYGTTFVLLVCGWPECISEFLEGIVANRKIPVGWDSPRHHKHMETSLPIINKSLILATLIIFLSPIAKDIYLEKPIIPPGCRGLYVEGSCCKDEDLIRSGLFYAHSIVVCASGNQVNSTNDLQVNNDGQVVEICWKVASLINMKIQAEVALLINKKSNSQEKYIHSRHNSQLYDKVPERSNQRNINENDIYSFNFKVPIRVNMKVQRLKPLDIKWNTWQWKITTNLAQLAQKWLFFGGHLPPCFFPAIIADIRNEESLILLDKTPWIYSSNWDYLTSPVIVAGKVLTTDMIVPVLYRSIKISPLVATADTLQCLLGYNSSNQGKSLRYIKEESEEQSSEYIEWGSVELISVPAQAHGKSFSRLFSSLLYSSGAIPIGIMRSLGNNMDIPNIPDENIFISRLGLSHTPKFDMQNRVVLLAPHPKMRVFKYDFVYIITPIMRVS</sequence>
<proteinExistence type="predicted"/>
<dbReference type="InterPro" id="IPR047871">
    <property type="entry name" value="K_chnl_Slo-like"/>
</dbReference>
<organism evidence="14 15">
    <name type="scientific">Cryptosporidium andersoni</name>
    <dbReference type="NCBI Taxonomy" id="117008"/>
    <lineage>
        <taxon>Eukaryota</taxon>
        <taxon>Sar</taxon>
        <taxon>Alveolata</taxon>
        <taxon>Apicomplexa</taxon>
        <taxon>Conoidasida</taxon>
        <taxon>Coccidia</taxon>
        <taxon>Eucoccidiorida</taxon>
        <taxon>Eimeriorina</taxon>
        <taxon>Cryptosporidiidae</taxon>
        <taxon>Cryptosporidium</taxon>
    </lineage>
</organism>
<dbReference type="PANTHER" id="PTHR10027:SF10">
    <property type="entry name" value="SLOWPOKE 2, ISOFORM D"/>
    <property type="match status" value="1"/>
</dbReference>
<feature type="transmembrane region" description="Helical" evidence="12">
    <location>
        <begin position="538"/>
        <end position="559"/>
    </location>
</feature>
<keyword evidence="6" id="KW-0630">Potassium</keyword>